<evidence type="ECO:0000313" key="2">
    <source>
        <dbReference type="EMBL" id="MED6290314.1"/>
    </source>
</evidence>
<reference evidence="2 3" key="1">
    <citation type="submission" date="2021-06" db="EMBL/GenBank/DDBJ databases">
        <authorList>
            <person name="Palmer J.M."/>
        </authorList>
    </citation>
    <scope>NUCLEOTIDE SEQUENCE [LARGE SCALE GENOMIC DNA]</scope>
    <source>
        <strain evidence="2 3">CL_MEX2019</strain>
        <tissue evidence="2">Muscle</tissue>
    </source>
</reference>
<organism evidence="2 3">
    <name type="scientific">Characodon lateralis</name>
    <dbReference type="NCBI Taxonomy" id="208331"/>
    <lineage>
        <taxon>Eukaryota</taxon>
        <taxon>Metazoa</taxon>
        <taxon>Chordata</taxon>
        <taxon>Craniata</taxon>
        <taxon>Vertebrata</taxon>
        <taxon>Euteleostomi</taxon>
        <taxon>Actinopterygii</taxon>
        <taxon>Neopterygii</taxon>
        <taxon>Teleostei</taxon>
        <taxon>Neoteleostei</taxon>
        <taxon>Acanthomorphata</taxon>
        <taxon>Ovalentaria</taxon>
        <taxon>Atherinomorphae</taxon>
        <taxon>Cyprinodontiformes</taxon>
        <taxon>Goodeidae</taxon>
        <taxon>Characodon</taxon>
    </lineage>
</organism>
<evidence type="ECO:0000313" key="3">
    <source>
        <dbReference type="Proteomes" id="UP001352852"/>
    </source>
</evidence>
<feature type="compositionally biased region" description="Basic residues" evidence="1">
    <location>
        <begin position="58"/>
        <end position="71"/>
    </location>
</feature>
<dbReference type="Proteomes" id="UP001352852">
    <property type="component" value="Unassembled WGS sequence"/>
</dbReference>
<evidence type="ECO:0000256" key="1">
    <source>
        <dbReference type="SAM" id="MobiDB-lite"/>
    </source>
</evidence>
<accession>A0ABU7ET49</accession>
<keyword evidence="3" id="KW-1185">Reference proteome</keyword>
<protein>
    <submittedName>
        <fullName evidence="2">Uncharacterized protein</fullName>
    </submittedName>
</protein>
<feature type="compositionally biased region" description="Basic and acidic residues" evidence="1">
    <location>
        <begin position="45"/>
        <end position="57"/>
    </location>
</feature>
<name>A0ABU7ET49_9TELE</name>
<proteinExistence type="predicted"/>
<comment type="caution">
    <text evidence="2">The sequence shown here is derived from an EMBL/GenBank/DDBJ whole genome shotgun (WGS) entry which is preliminary data.</text>
</comment>
<feature type="region of interest" description="Disordered" evidence="1">
    <location>
        <begin position="25"/>
        <end position="77"/>
    </location>
</feature>
<sequence>MSDALLSGRVLKSESHFLAHLPRMNYTKRGARHQGTSTMLPGRLRSHERMSHREPHLPRKHEYRASPRHGPLHSLGTGRRITIVLVSPTSG</sequence>
<gene>
    <name evidence="2" type="ORF">CHARACLAT_011871</name>
</gene>
<dbReference type="EMBL" id="JAHUTJ010066385">
    <property type="protein sequence ID" value="MED6290314.1"/>
    <property type="molecule type" value="Genomic_DNA"/>
</dbReference>